<dbReference type="Pfam" id="PF00563">
    <property type="entry name" value="EAL"/>
    <property type="match status" value="1"/>
</dbReference>
<feature type="domain" description="EAL" evidence="1">
    <location>
        <begin position="1"/>
        <end position="185"/>
    </location>
</feature>
<accession>A0ABS9X2E2</accession>
<comment type="caution">
    <text evidence="2">The sequence shown here is derived from an EMBL/GenBank/DDBJ whole genome shotgun (WGS) entry which is preliminary data.</text>
</comment>
<dbReference type="PANTHER" id="PTHR33121:SF71">
    <property type="entry name" value="OXYGEN SENSOR PROTEIN DOSP"/>
    <property type="match status" value="1"/>
</dbReference>
<gene>
    <name evidence="2" type="ORF">L3081_14720</name>
</gene>
<keyword evidence="3" id="KW-1185">Reference proteome</keyword>
<organism evidence="2 3">
    <name type="scientific">Colwellia maritima</name>
    <dbReference type="NCBI Taxonomy" id="2912588"/>
    <lineage>
        <taxon>Bacteria</taxon>
        <taxon>Pseudomonadati</taxon>
        <taxon>Pseudomonadota</taxon>
        <taxon>Gammaproteobacteria</taxon>
        <taxon>Alteromonadales</taxon>
        <taxon>Colwelliaceae</taxon>
        <taxon>Colwellia</taxon>
    </lineage>
</organism>
<protein>
    <submittedName>
        <fullName evidence="2">EAL domain-containing protein</fullName>
    </submittedName>
</protein>
<dbReference type="Proteomes" id="UP001139646">
    <property type="component" value="Unassembled WGS sequence"/>
</dbReference>
<dbReference type="InterPro" id="IPR001633">
    <property type="entry name" value="EAL_dom"/>
</dbReference>
<dbReference type="InterPro" id="IPR050706">
    <property type="entry name" value="Cyclic-di-GMP_PDE-like"/>
</dbReference>
<proteinExistence type="predicted"/>
<dbReference type="SUPFAM" id="SSF141868">
    <property type="entry name" value="EAL domain-like"/>
    <property type="match status" value="1"/>
</dbReference>
<name>A0ABS9X2E2_9GAMM</name>
<reference evidence="2" key="1">
    <citation type="submission" date="2022-01" db="EMBL/GenBank/DDBJ databases">
        <title>Colwellia maritima, isolated from seawater.</title>
        <authorList>
            <person name="Kristyanto S."/>
            <person name="Jung J."/>
            <person name="Jeon C.O."/>
        </authorList>
    </citation>
    <scope>NUCLEOTIDE SEQUENCE</scope>
    <source>
        <strain evidence="2">MSW7</strain>
    </source>
</reference>
<sequence length="190" mass="21551">MLEQACLFTKTLISLGHEDIVVAVNVSPRQFSHPDFLQTVQQTLENTELDAKNLELEITEGVFMHNEEMTLCVLNQLKKNGIQLSIDDFGTGYSSLSYLKRFPIDKLKIDQSFVKDCHENNEDKAIISTIVALGKNLNLSLIAEGVEELAHVDFLKSIHCDEIQGYWYSRPLEKDKLISFMTNAMVRNNG</sequence>
<dbReference type="Gene3D" id="3.20.20.450">
    <property type="entry name" value="EAL domain"/>
    <property type="match status" value="1"/>
</dbReference>
<dbReference type="SMART" id="SM00052">
    <property type="entry name" value="EAL"/>
    <property type="match status" value="1"/>
</dbReference>
<dbReference type="PROSITE" id="PS50883">
    <property type="entry name" value="EAL"/>
    <property type="match status" value="1"/>
</dbReference>
<evidence type="ECO:0000313" key="3">
    <source>
        <dbReference type="Proteomes" id="UP001139646"/>
    </source>
</evidence>
<evidence type="ECO:0000259" key="1">
    <source>
        <dbReference type="PROSITE" id="PS50883"/>
    </source>
</evidence>
<dbReference type="RefSeq" id="WP_242287059.1">
    <property type="nucleotide sequence ID" value="NZ_JAKKSL010000002.1"/>
</dbReference>
<evidence type="ECO:0000313" key="2">
    <source>
        <dbReference type="EMBL" id="MCI2284406.1"/>
    </source>
</evidence>
<dbReference type="CDD" id="cd01948">
    <property type="entry name" value="EAL"/>
    <property type="match status" value="1"/>
</dbReference>
<dbReference type="InterPro" id="IPR035919">
    <property type="entry name" value="EAL_sf"/>
</dbReference>
<dbReference type="EMBL" id="JAKKSL010000002">
    <property type="protein sequence ID" value="MCI2284406.1"/>
    <property type="molecule type" value="Genomic_DNA"/>
</dbReference>
<dbReference type="PANTHER" id="PTHR33121">
    <property type="entry name" value="CYCLIC DI-GMP PHOSPHODIESTERASE PDEF"/>
    <property type="match status" value="1"/>
</dbReference>